<dbReference type="AlphaFoldDB" id="A0A953N7U6"/>
<proteinExistence type="predicted"/>
<dbReference type="InterPro" id="IPR018389">
    <property type="entry name" value="DctP_fam"/>
</dbReference>
<dbReference type="RefSeq" id="WP_259660847.1">
    <property type="nucleotide sequence ID" value="NZ_JAHXRI010000006.1"/>
</dbReference>
<evidence type="ECO:0000256" key="1">
    <source>
        <dbReference type="ARBA" id="ARBA00022729"/>
    </source>
</evidence>
<name>A0A953N7U6_9BURK</name>
<gene>
    <name evidence="3" type="primary">dctP</name>
    <name evidence="3" type="ORF">KZZ10_07410</name>
</gene>
<dbReference type="PANTHER" id="PTHR33376">
    <property type="match status" value="1"/>
</dbReference>
<comment type="caution">
    <text evidence="3">The sequence shown here is derived from an EMBL/GenBank/DDBJ whole genome shotgun (WGS) entry which is preliminary data.</text>
</comment>
<dbReference type="Gene3D" id="3.40.190.170">
    <property type="entry name" value="Bacterial extracellular solute-binding protein, family 7"/>
    <property type="match status" value="1"/>
</dbReference>
<dbReference type="Pfam" id="PF03480">
    <property type="entry name" value="DctP"/>
    <property type="match status" value="1"/>
</dbReference>
<reference evidence="3" key="1">
    <citation type="submission" date="2021-07" db="EMBL/GenBank/DDBJ databases">
        <title>New genus and species of the family Alcaligenaceae.</title>
        <authorList>
            <person name="Hahn M.W."/>
        </authorList>
    </citation>
    <scope>NUCLEOTIDE SEQUENCE</scope>
    <source>
        <strain evidence="3">LF4-65</strain>
    </source>
</reference>
<evidence type="ECO:0000313" key="4">
    <source>
        <dbReference type="Proteomes" id="UP000739565"/>
    </source>
</evidence>
<dbReference type="Proteomes" id="UP000739565">
    <property type="component" value="Unassembled WGS sequence"/>
</dbReference>
<organism evidence="3 4">
    <name type="scientific">Zwartia hollandica</name>
    <dbReference type="NCBI Taxonomy" id="324606"/>
    <lineage>
        <taxon>Bacteria</taxon>
        <taxon>Pseudomonadati</taxon>
        <taxon>Pseudomonadota</taxon>
        <taxon>Betaproteobacteria</taxon>
        <taxon>Burkholderiales</taxon>
        <taxon>Alcaligenaceae</taxon>
        <taxon>Zwartia</taxon>
    </lineage>
</organism>
<dbReference type="GO" id="GO:0055085">
    <property type="term" value="P:transmembrane transport"/>
    <property type="evidence" value="ECO:0007669"/>
    <property type="project" value="InterPro"/>
</dbReference>
<protein>
    <submittedName>
        <fullName evidence="3">TRAP transporter substrate-binding protein DctP</fullName>
    </submittedName>
</protein>
<dbReference type="NCBIfam" id="NF037995">
    <property type="entry name" value="TRAP_S1"/>
    <property type="match status" value="1"/>
</dbReference>
<accession>A0A953N7U6</accession>
<feature type="signal peptide" evidence="2">
    <location>
        <begin position="1"/>
        <end position="25"/>
    </location>
</feature>
<keyword evidence="4" id="KW-1185">Reference proteome</keyword>
<keyword evidence="1 2" id="KW-0732">Signal</keyword>
<dbReference type="InterPro" id="IPR038404">
    <property type="entry name" value="TRAP_DctP_sf"/>
</dbReference>
<dbReference type="PANTHER" id="PTHR33376:SF15">
    <property type="entry name" value="BLL6794 PROTEIN"/>
    <property type="match status" value="1"/>
</dbReference>
<feature type="chain" id="PRO_5037383678" evidence="2">
    <location>
        <begin position="26"/>
        <end position="361"/>
    </location>
</feature>
<dbReference type="EMBL" id="JAHXRI010000006">
    <property type="protein sequence ID" value="MBZ1350471.1"/>
    <property type="molecule type" value="Genomic_DNA"/>
</dbReference>
<sequence>MRPASLLQSVLLAAGLSIAAFTVSAQPTMKLKVASNYPATSLFSKVQQHYFDEVTKRTNGRVTFEYYYGGVLLKASDVYPGLSRGAVDIGFTVPAAFNPREYPLAGVTLPFVTENVQAASYAFRDWYNNTPEVQKEFQRNNVHVLLTIPAAENVLWSMKKVTTAADLKGMRIRTLLGPADALVALGATAVTVPYTDAIDLLTRGGVDAISTTPFEQGVKDGLPEMVNYLSPAARMGIFATVITSINLDKWKAMPKDLQEIFTSSANNALKFYATEQGKEVDESVDILLKAKKVQVVPMDAAEEKRWREATNDVIIKKYNAQVARVGADGTALLASYTALVRKYEKEYPYVTGIDRFVARKK</sequence>
<evidence type="ECO:0000313" key="3">
    <source>
        <dbReference type="EMBL" id="MBZ1350471.1"/>
    </source>
</evidence>
<evidence type="ECO:0000256" key="2">
    <source>
        <dbReference type="SAM" id="SignalP"/>
    </source>
</evidence>